<evidence type="ECO:0000259" key="2">
    <source>
        <dbReference type="PROSITE" id="PS51746"/>
    </source>
</evidence>
<sequence length="870" mass="91483">MATVWEAAAVWSKPSSSSSSSSLLEPLQPGWHSRGSMTSPVFDDEVVEESIEFEEEEEVFPQHRASPPRSAAPHNAASRIRNARIPLERCARRAPPSSSHCLAAQHSGSLSLSHTWGASGAAGCLTSACSTPLSCGRGWNAAPSAHAEPLSDPPHHERHGRSLLVKGINPLRGLSKLSDSPSHGLAKLPDSPVHIKKALPTRLALSSVGDGDDWKTDDSTSLPGSAVHPEHDLSAPWLHHDGESSMRSSPAMAVHDDPQREAQGARHVPSRAADAPLGSAAPAAAQGPWKLPQWVPMGERAEAELTLPPSIGGHVHSPVRRSRDFLEDEVEEDIDEDELLHAFDSSSRGSTPALMNRGAAAADAARSTPGAWEENWLKLSEGVVGVACSIAAANAAPSVQHGVSEHLPSDASGEFSDLGGAALSLTAPPSLLRAQLGLGAEPPPHAAPPRSRERAARSESPALCHPPHPPFCTAPSSHMSACSEQDDELWNAPVETGRDAAVGEAQALMRACAAARGGAALHSVGTSLAVGPRPYMEDFVALQPLHTSCGGEAPLPYLAVFDGHNGECTAKAARSLLHLLLRSELDAAVGGAEVGKEALSGALASALYDTFGKFDRWIKKTSRWTPQPISRGSTSHGTKESTLPSTSEETSPWRADDHEEVDGETSGDEEAQPPSMHEADGDTGDEEAALLDEILQEWDEGRDSIYDRGLAEQGSTALVCVIAAGRLHLASVGDSRAVLKRGSDPCLRITTDHSPKLPAERERILALGGMVSRGRVHGILAVSRALGDLELQPFVSPEPEVSIMNVGSDDCVLVMGSDGVWGMMSDEDVLAVACEQPDAQSAADAIMAAIESKGGRDNASVVVAMWRGAK</sequence>
<gene>
    <name evidence="3" type="ORF">AB1Y20_003691</name>
</gene>
<dbReference type="CDD" id="cd00143">
    <property type="entry name" value="PP2Cc"/>
    <property type="match status" value="1"/>
</dbReference>
<feature type="compositionally biased region" description="Low complexity" evidence="1">
    <location>
        <begin position="640"/>
        <end position="650"/>
    </location>
</feature>
<comment type="caution">
    <text evidence="3">The sequence shown here is derived from an EMBL/GenBank/DDBJ whole genome shotgun (WGS) entry which is preliminary data.</text>
</comment>
<accession>A0AB34J5D3</accession>
<dbReference type="SMART" id="SM00332">
    <property type="entry name" value="PP2Cc"/>
    <property type="match status" value="1"/>
</dbReference>
<evidence type="ECO:0000256" key="1">
    <source>
        <dbReference type="SAM" id="MobiDB-lite"/>
    </source>
</evidence>
<feature type="compositionally biased region" description="Low complexity" evidence="1">
    <location>
        <begin position="272"/>
        <end position="285"/>
    </location>
</feature>
<dbReference type="InterPro" id="IPR001932">
    <property type="entry name" value="PPM-type_phosphatase-like_dom"/>
</dbReference>
<dbReference type="InterPro" id="IPR015655">
    <property type="entry name" value="PP2C"/>
</dbReference>
<evidence type="ECO:0000313" key="4">
    <source>
        <dbReference type="Proteomes" id="UP001515480"/>
    </source>
</evidence>
<feature type="region of interest" description="Disordered" evidence="1">
    <location>
        <begin position="1"/>
        <end position="77"/>
    </location>
</feature>
<feature type="compositionally biased region" description="Acidic residues" evidence="1">
    <location>
        <begin position="658"/>
        <end position="671"/>
    </location>
</feature>
<dbReference type="PROSITE" id="PS51746">
    <property type="entry name" value="PPM_2"/>
    <property type="match status" value="1"/>
</dbReference>
<dbReference type="AlphaFoldDB" id="A0AB34J5D3"/>
<protein>
    <recommendedName>
        <fullName evidence="2">PPM-type phosphatase domain-containing protein</fullName>
    </recommendedName>
</protein>
<feature type="domain" description="PPM-type phosphatase" evidence="2">
    <location>
        <begin position="523"/>
        <end position="866"/>
    </location>
</feature>
<feature type="compositionally biased region" description="Basic and acidic residues" evidence="1">
    <location>
        <begin position="254"/>
        <end position="264"/>
    </location>
</feature>
<dbReference type="EMBL" id="JBGBPQ010000012">
    <property type="protein sequence ID" value="KAL1514597.1"/>
    <property type="molecule type" value="Genomic_DNA"/>
</dbReference>
<feature type="compositionally biased region" description="Basic and acidic residues" evidence="1">
    <location>
        <begin position="228"/>
        <end position="244"/>
    </location>
</feature>
<evidence type="ECO:0000313" key="3">
    <source>
        <dbReference type="EMBL" id="KAL1514597.1"/>
    </source>
</evidence>
<feature type="compositionally biased region" description="Acidic residues" evidence="1">
    <location>
        <begin position="42"/>
        <end position="59"/>
    </location>
</feature>
<feature type="region of interest" description="Disordered" evidence="1">
    <location>
        <begin position="435"/>
        <end position="466"/>
    </location>
</feature>
<dbReference type="Proteomes" id="UP001515480">
    <property type="component" value="Unassembled WGS sequence"/>
</dbReference>
<reference evidence="3 4" key="1">
    <citation type="journal article" date="2024" name="Science">
        <title>Giant polyketide synthase enzymes in the biosynthesis of giant marine polyether toxins.</title>
        <authorList>
            <person name="Fallon T.R."/>
            <person name="Shende V.V."/>
            <person name="Wierzbicki I.H."/>
            <person name="Pendleton A.L."/>
            <person name="Watervoot N.F."/>
            <person name="Auber R.P."/>
            <person name="Gonzalez D.J."/>
            <person name="Wisecaver J.H."/>
            <person name="Moore B.S."/>
        </authorList>
    </citation>
    <scope>NUCLEOTIDE SEQUENCE [LARGE SCALE GENOMIC DNA]</scope>
    <source>
        <strain evidence="3 4">12B1</strain>
    </source>
</reference>
<dbReference type="Gene3D" id="3.60.40.10">
    <property type="entry name" value="PPM-type phosphatase domain"/>
    <property type="match status" value="1"/>
</dbReference>
<dbReference type="SUPFAM" id="SSF81606">
    <property type="entry name" value="PP2C-like"/>
    <property type="match status" value="1"/>
</dbReference>
<keyword evidence="4" id="KW-1185">Reference proteome</keyword>
<dbReference type="GO" id="GO:0004722">
    <property type="term" value="F:protein serine/threonine phosphatase activity"/>
    <property type="evidence" value="ECO:0007669"/>
    <property type="project" value="InterPro"/>
</dbReference>
<feature type="region of interest" description="Disordered" evidence="1">
    <location>
        <begin position="625"/>
        <end position="683"/>
    </location>
</feature>
<dbReference type="Pfam" id="PF00481">
    <property type="entry name" value="PP2C"/>
    <property type="match status" value="1"/>
</dbReference>
<feature type="compositionally biased region" description="Polar residues" evidence="1">
    <location>
        <begin position="625"/>
        <end position="636"/>
    </location>
</feature>
<dbReference type="PANTHER" id="PTHR47992">
    <property type="entry name" value="PROTEIN PHOSPHATASE"/>
    <property type="match status" value="1"/>
</dbReference>
<name>A0AB34J5D3_PRYPA</name>
<organism evidence="3 4">
    <name type="scientific">Prymnesium parvum</name>
    <name type="common">Toxic golden alga</name>
    <dbReference type="NCBI Taxonomy" id="97485"/>
    <lineage>
        <taxon>Eukaryota</taxon>
        <taxon>Haptista</taxon>
        <taxon>Haptophyta</taxon>
        <taxon>Prymnesiophyceae</taxon>
        <taxon>Prymnesiales</taxon>
        <taxon>Prymnesiaceae</taxon>
        <taxon>Prymnesium</taxon>
    </lineage>
</organism>
<dbReference type="InterPro" id="IPR036457">
    <property type="entry name" value="PPM-type-like_dom_sf"/>
</dbReference>
<feature type="region of interest" description="Disordered" evidence="1">
    <location>
        <begin position="206"/>
        <end position="286"/>
    </location>
</feature>
<proteinExistence type="predicted"/>